<dbReference type="InterPro" id="IPR041636">
    <property type="entry name" value="RNase_J_C"/>
</dbReference>
<evidence type="ECO:0000256" key="2">
    <source>
        <dbReference type="ARBA" id="ARBA00022722"/>
    </source>
</evidence>
<dbReference type="GO" id="GO:0008270">
    <property type="term" value="F:zinc ion binding"/>
    <property type="evidence" value="ECO:0007669"/>
    <property type="project" value="InterPro"/>
</dbReference>
<evidence type="ECO:0000256" key="10">
    <source>
        <dbReference type="PIRSR" id="PIRSR004803-1"/>
    </source>
</evidence>
<dbReference type="PANTHER" id="PTHR43694:SF1">
    <property type="entry name" value="RIBONUCLEASE J"/>
    <property type="match status" value="1"/>
</dbReference>
<dbReference type="EMBL" id="AP025523">
    <property type="protein sequence ID" value="BDE05469.1"/>
    <property type="molecule type" value="Genomic_DNA"/>
</dbReference>
<dbReference type="PIRSF" id="PIRSF004803">
    <property type="entry name" value="RnjA"/>
    <property type="match status" value="1"/>
</dbReference>
<feature type="binding site" evidence="12">
    <location>
        <position position="150"/>
    </location>
    <ligand>
        <name>Zn(2+)</name>
        <dbReference type="ChEBI" id="CHEBI:29105"/>
        <label>1</label>
        <note>catalytic</note>
    </ligand>
</feature>
<feature type="binding site" evidence="9 11">
    <location>
        <begin position="373"/>
        <end position="377"/>
    </location>
    <ligand>
        <name>substrate</name>
    </ligand>
</feature>
<dbReference type="Pfam" id="PF17770">
    <property type="entry name" value="RNase_J_C"/>
    <property type="match status" value="1"/>
</dbReference>
<keyword evidence="3 12" id="KW-0479">Metal-binding</keyword>
<feature type="binding site" evidence="12">
    <location>
        <position position="57"/>
    </location>
    <ligand>
        <name>Ca(2+)</name>
        <dbReference type="ChEBI" id="CHEBI:29108"/>
    </ligand>
</feature>
<feature type="binding site" evidence="12">
    <location>
        <position position="452"/>
    </location>
    <ligand>
        <name>Ca(2+)</name>
        <dbReference type="ChEBI" id="CHEBI:29108"/>
    </ligand>
</feature>
<dbReference type="InterPro" id="IPR001279">
    <property type="entry name" value="Metallo-B-lactamas"/>
</dbReference>
<feature type="binding site" evidence="11">
    <location>
        <begin position="241"/>
        <end position="243"/>
    </location>
    <ligand>
        <name>substrate</name>
    </ligand>
</feature>
<accession>A0AAN1XUZ5</accession>
<dbReference type="Pfam" id="PF00753">
    <property type="entry name" value="Lactamase_B"/>
    <property type="match status" value="1"/>
</dbReference>
<dbReference type="PANTHER" id="PTHR43694">
    <property type="entry name" value="RIBONUCLEASE J"/>
    <property type="match status" value="1"/>
</dbReference>
<evidence type="ECO:0000313" key="14">
    <source>
        <dbReference type="EMBL" id="BDE05469.1"/>
    </source>
</evidence>
<evidence type="ECO:0000256" key="5">
    <source>
        <dbReference type="ARBA" id="ARBA00022801"/>
    </source>
</evidence>
<dbReference type="Proteomes" id="UP001317532">
    <property type="component" value="Chromosome"/>
</dbReference>
<feature type="binding site" evidence="12">
    <location>
        <position position="82"/>
    </location>
    <ligand>
        <name>Zn(2+)</name>
        <dbReference type="ChEBI" id="CHEBI:29105"/>
        <label>1</label>
        <note>catalytic</note>
    </ligand>
</feature>
<evidence type="ECO:0000256" key="3">
    <source>
        <dbReference type="ARBA" id="ARBA00022723"/>
    </source>
</evidence>
<dbReference type="Gene3D" id="3.40.50.10710">
    <property type="entry name" value="Metallo-hydrolase/oxidoreductase"/>
    <property type="match status" value="1"/>
</dbReference>
<dbReference type="Pfam" id="PF22505">
    <property type="entry name" value="RNase_J_b_CASP"/>
    <property type="match status" value="1"/>
</dbReference>
<dbReference type="InterPro" id="IPR011108">
    <property type="entry name" value="RMMBL"/>
</dbReference>
<comment type="function">
    <text evidence="9">An RNase that has 5'-3' exonuclease and possibly endonuclease activity. Involved in maturation of rRNA and in some organisms also mRNA maturation and/or decay.</text>
</comment>
<dbReference type="InterPro" id="IPR001587">
    <property type="entry name" value="RNase_J_CS"/>
</dbReference>
<feature type="binding site" evidence="12">
    <location>
        <position position="399"/>
    </location>
    <ligand>
        <name>Zn(2+)</name>
        <dbReference type="ChEBI" id="CHEBI:29105"/>
        <label>1</label>
        <note>catalytic</note>
    </ligand>
</feature>
<keyword evidence="8 9" id="KW-0694">RNA-binding</keyword>
<dbReference type="InterPro" id="IPR030854">
    <property type="entry name" value="RNase_J_bac"/>
</dbReference>
<sequence length="564" mass="61534">MTSDTFVVPAPPSEPYLRIVPLGGCGEIGRNMTVVETNDDLVVVDCGLMFPDEEMFGVDIVINDFTYLRERRDKFRGLLVTHGHEDHIGGIPYLLREFPQIPVVGTPLSLALIRAKLKEHKPGEWQAREVEPGDRVKWGAIEAQFIHINHSLAGACALAIRTPLGTVFHTGDFKFDQTPIDGDPADFASIARVGDEGVLVMLSDSTNAERPGHTLSERIVGEAFSNIFARAKGRIIVTSFASNVPRIQQVVDQSRRFGRKVAFLGRSLQNVVQFAGQLGYLDIPDGLVIRLEDVDDHPPEQICVMTTGSQGEPMSALTRLSVRDHKKFKIVPGDTVVISATPIPGNEKSVAKTINNLYRIGANVIHGSSGNAHVSGHASQEELLLMLNLVRPKYFVPIHGEYRMLVTHGRLAAQTGVAGDNVFVAENGDVLQFTKEGAEKVGRTYGGNVMVDGSGVGDVGEAVLRDRKHLAGDGIMMVVVTVDAEEARVVAGPDLISRGVFYLPESGELVDELKERLSRILADCSVEGIRDIGNVKEHIRSGLAKMVFEKSRRRPIVIPVVMEV</sequence>
<gene>
    <name evidence="9 14" type="primary">rnj</name>
    <name evidence="14" type="ORF">WPS_07450</name>
</gene>
<evidence type="ECO:0000256" key="4">
    <source>
        <dbReference type="ARBA" id="ARBA00022759"/>
    </source>
</evidence>
<dbReference type="Gene3D" id="3.10.20.580">
    <property type="match status" value="1"/>
</dbReference>
<dbReference type="AlphaFoldDB" id="A0AAN1XUZ5"/>
<dbReference type="InterPro" id="IPR055132">
    <property type="entry name" value="RNase_J_b_CASP"/>
</dbReference>
<feature type="binding site" evidence="12">
    <location>
        <position position="86"/>
    </location>
    <ligand>
        <name>Zn(2+)</name>
        <dbReference type="ChEBI" id="CHEBI:29105"/>
        <label>1</label>
        <note>catalytic</note>
    </ligand>
</feature>
<evidence type="ECO:0000256" key="1">
    <source>
        <dbReference type="ARBA" id="ARBA00022490"/>
    </source>
</evidence>
<evidence type="ECO:0000259" key="13">
    <source>
        <dbReference type="SMART" id="SM00849"/>
    </source>
</evidence>
<keyword evidence="6 12" id="KW-0862">Zinc</keyword>
<dbReference type="GO" id="GO:0003723">
    <property type="term" value="F:RNA binding"/>
    <property type="evidence" value="ECO:0007669"/>
    <property type="project" value="UniProtKB-UniRule"/>
</dbReference>
<comment type="similarity">
    <text evidence="9">Belongs to the metallo-beta-lactamase superfamily. RNA-metabolizing metallo-beta-lactamase-like family. Bacterial RNase J subfamily.</text>
</comment>
<dbReference type="HAMAP" id="MF_01491">
    <property type="entry name" value="RNase_J_bact"/>
    <property type="match status" value="1"/>
</dbReference>
<reference evidence="14 15" key="1">
    <citation type="journal article" date="2022" name="ISME Commun">
        <title>Vulcanimicrobium alpinus gen. nov. sp. nov., the first cultivated representative of the candidate phylum 'Eremiobacterota', is a metabolically versatile aerobic anoxygenic phototroph.</title>
        <authorList>
            <person name="Yabe S."/>
            <person name="Muto K."/>
            <person name="Abe K."/>
            <person name="Yokota A."/>
            <person name="Staudigel H."/>
            <person name="Tebo B.M."/>
        </authorList>
    </citation>
    <scope>NUCLEOTIDE SEQUENCE [LARGE SCALE GENOMIC DNA]</scope>
    <source>
        <strain evidence="14 15">WC8-2</strain>
    </source>
</reference>
<evidence type="ECO:0000256" key="9">
    <source>
        <dbReference type="HAMAP-Rule" id="MF_01491"/>
    </source>
</evidence>
<dbReference type="GO" id="GO:0004534">
    <property type="term" value="F:5'-3' RNA exonuclease activity"/>
    <property type="evidence" value="ECO:0007669"/>
    <property type="project" value="UniProtKB-UniRule"/>
</dbReference>
<dbReference type="SMART" id="SM00849">
    <property type="entry name" value="Lactamase_B"/>
    <property type="match status" value="1"/>
</dbReference>
<comment type="subcellular location">
    <subcellularLocation>
        <location evidence="9">Cytoplasm</location>
    </subcellularLocation>
</comment>
<dbReference type="InterPro" id="IPR042173">
    <property type="entry name" value="RNase_J_2"/>
</dbReference>
<organism evidence="14 15">
    <name type="scientific">Vulcanimicrobium alpinum</name>
    <dbReference type="NCBI Taxonomy" id="3016050"/>
    <lineage>
        <taxon>Bacteria</taxon>
        <taxon>Bacillati</taxon>
        <taxon>Vulcanimicrobiota</taxon>
        <taxon>Vulcanimicrobiia</taxon>
        <taxon>Vulcanimicrobiales</taxon>
        <taxon>Vulcanimicrobiaceae</taxon>
        <taxon>Vulcanimicrobium</taxon>
    </lineage>
</organism>
<evidence type="ECO:0000256" key="11">
    <source>
        <dbReference type="PIRSR" id="PIRSR004803-2"/>
    </source>
</evidence>
<feature type="domain" description="Metallo-beta-lactamase" evidence="13">
    <location>
        <begin position="29"/>
        <end position="224"/>
    </location>
</feature>
<keyword evidence="5 9" id="KW-0378">Hydrolase</keyword>
<dbReference type="GO" id="GO:0004521">
    <property type="term" value="F:RNA endonuclease activity"/>
    <property type="evidence" value="ECO:0007669"/>
    <property type="project" value="UniProtKB-UniRule"/>
</dbReference>
<feature type="binding site" evidence="12">
    <location>
        <position position="87"/>
    </location>
    <ligand>
        <name>Zn(2+)</name>
        <dbReference type="ChEBI" id="CHEBI:29105"/>
        <label>1</label>
        <note>catalytic</note>
    </ligand>
</feature>
<protein>
    <recommendedName>
        <fullName evidence="9">Ribonuclease J</fullName>
        <shortName evidence="9">RNase J</shortName>
        <ecNumber evidence="9">3.1.-.-</ecNumber>
    </recommendedName>
</protein>
<dbReference type="Gene3D" id="3.60.15.10">
    <property type="entry name" value="Ribonuclease Z/Hydroxyacylglutathione hydrolase-like"/>
    <property type="match status" value="1"/>
</dbReference>
<proteinExistence type="inferred from homology"/>
<dbReference type="GO" id="GO:0006364">
    <property type="term" value="P:rRNA processing"/>
    <property type="evidence" value="ECO:0007669"/>
    <property type="project" value="UniProtKB-UniRule"/>
</dbReference>
<feature type="active site" description="Proton donor" evidence="10">
    <location>
        <position position="204"/>
    </location>
</feature>
<dbReference type="SUPFAM" id="SSF56281">
    <property type="entry name" value="Metallo-hydrolase/oxidoreductase"/>
    <property type="match status" value="1"/>
</dbReference>
<dbReference type="GO" id="GO:0005737">
    <property type="term" value="C:cytoplasm"/>
    <property type="evidence" value="ECO:0007669"/>
    <property type="project" value="UniProtKB-SubCell"/>
</dbReference>
<dbReference type="PROSITE" id="PS01292">
    <property type="entry name" value="UPF0036"/>
    <property type="match status" value="1"/>
</dbReference>
<evidence type="ECO:0000313" key="15">
    <source>
        <dbReference type="Proteomes" id="UP001317532"/>
    </source>
</evidence>
<keyword evidence="15" id="KW-1185">Reference proteome</keyword>
<keyword evidence="2 9" id="KW-0540">Nuclease</keyword>
<name>A0AAN1XUZ5_UNVUL</name>
<keyword evidence="7 9" id="KW-0269">Exonuclease</keyword>
<dbReference type="InterPro" id="IPR004613">
    <property type="entry name" value="RNase_J"/>
</dbReference>
<comment type="cofactor">
    <cofactor evidence="12">
        <name>Ca(2+)</name>
        <dbReference type="ChEBI" id="CHEBI:29108"/>
    </cofactor>
    <text evidence="12">Binds 1 Ca(2+) cation per subunit. Seen in 1 crystal structure, it is not clear if it is physiologically important.</text>
</comment>
<keyword evidence="12" id="KW-0106">Calcium</keyword>
<feature type="binding site" evidence="12">
    <location>
        <position position="84"/>
    </location>
    <ligand>
        <name>Zn(2+)</name>
        <dbReference type="ChEBI" id="CHEBI:29105"/>
        <label>1</label>
        <note>catalytic</note>
    </ligand>
</feature>
<dbReference type="Pfam" id="PF07521">
    <property type="entry name" value="RMMBL"/>
    <property type="match status" value="1"/>
</dbReference>
<comment type="subunit">
    <text evidence="9">Homodimer, may be a subunit of the RNA degradosome.</text>
</comment>
<evidence type="ECO:0000256" key="12">
    <source>
        <dbReference type="PIRSR" id="PIRSR004803-3"/>
    </source>
</evidence>
<dbReference type="KEGG" id="vab:WPS_07450"/>
<dbReference type="InterPro" id="IPR036866">
    <property type="entry name" value="RibonucZ/Hydroxyglut_hydro"/>
</dbReference>
<dbReference type="CDD" id="cd07714">
    <property type="entry name" value="RNaseJ_MBL-fold"/>
    <property type="match status" value="1"/>
</dbReference>
<feature type="binding site" evidence="12">
    <location>
        <position position="59"/>
    </location>
    <ligand>
        <name>Ca(2+)</name>
        <dbReference type="ChEBI" id="CHEBI:29108"/>
    </ligand>
</feature>
<dbReference type="RefSeq" id="WP_317996506.1">
    <property type="nucleotide sequence ID" value="NZ_AP025523.1"/>
</dbReference>
<keyword evidence="1 9" id="KW-0963">Cytoplasm</keyword>
<keyword evidence="9" id="KW-0698">rRNA processing</keyword>
<evidence type="ECO:0000256" key="7">
    <source>
        <dbReference type="ARBA" id="ARBA00022839"/>
    </source>
</evidence>
<dbReference type="NCBIfam" id="TIGR00649">
    <property type="entry name" value="MG423"/>
    <property type="match status" value="1"/>
</dbReference>
<keyword evidence="4 9" id="KW-0255">Endonuclease</keyword>
<feature type="active site" description="Proton acceptor" evidence="10">
    <location>
        <position position="377"/>
    </location>
</feature>
<dbReference type="EC" id="3.1.-.-" evidence="9"/>
<evidence type="ECO:0000256" key="6">
    <source>
        <dbReference type="ARBA" id="ARBA00022833"/>
    </source>
</evidence>
<evidence type="ECO:0000256" key="8">
    <source>
        <dbReference type="ARBA" id="ARBA00022884"/>
    </source>
</evidence>
<comment type="cofactor">
    <cofactor evidence="12">
        <name>Zn(2+)</name>
        <dbReference type="ChEBI" id="CHEBI:29105"/>
    </cofactor>
    <text evidence="12">Binds 2 Zn(2+) ions per subunit. It is not clear if Zn(2+) or Mg(2+) is physiologically important.</text>
</comment>
<feature type="binding site" evidence="12">
    <location>
        <position position="172"/>
    </location>
    <ligand>
        <name>Zn(2+)</name>
        <dbReference type="ChEBI" id="CHEBI:29105"/>
        <label>1</label>
        <note>catalytic</note>
    </ligand>
</feature>